<dbReference type="AlphaFoldDB" id="A0A822XLJ6"/>
<gene>
    <name evidence="1" type="ORF">HUJ06_021139</name>
</gene>
<sequence length="73" mass="8093">MFFFFVDAAPTAARRRVCHVLQQLLPLLPSILLPPSPSVLDFSPSLSDILRCHSCSHVVEPEFSFCPFCSSAL</sequence>
<name>A0A822XLJ6_NELNU</name>
<accession>A0A822XLJ6</accession>
<reference evidence="1 2" key="1">
    <citation type="journal article" date="2020" name="Mol. Biol. Evol.">
        <title>Distinct Expression and Methylation Patterns for Genes with Different Fates following a Single Whole-Genome Duplication in Flowering Plants.</title>
        <authorList>
            <person name="Shi T."/>
            <person name="Rahmani R.S."/>
            <person name="Gugger P.F."/>
            <person name="Wang M."/>
            <person name="Li H."/>
            <person name="Zhang Y."/>
            <person name="Li Z."/>
            <person name="Wang Q."/>
            <person name="Van de Peer Y."/>
            <person name="Marchal K."/>
            <person name="Chen J."/>
        </authorList>
    </citation>
    <scope>NUCLEOTIDE SEQUENCE [LARGE SCALE GENOMIC DNA]</scope>
    <source>
        <tissue evidence="1">Leaf</tissue>
    </source>
</reference>
<evidence type="ECO:0008006" key="3">
    <source>
        <dbReference type="Google" id="ProtNLM"/>
    </source>
</evidence>
<keyword evidence="2" id="KW-1185">Reference proteome</keyword>
<evidence type="ECO:0000313" key="1">
    <source>
        <dbReference type="EMBL" id="DAD19675.1"/>
    </source>
</evidence>
<proteinExistence type="predicted"/>
<organism evidence="1 2">
    <name type="scientific">Nelumbo nucifera</name>
    <name type="common">Sacred lotus</name>
    <dbReference type="NCBI Taxonomy" id="4432"/>
    <lineage>
        <taxon>Eukaryota</taxon>
        <taxon>Viridiplantae</taxon>
        <taxon>Streptophyta</taxon>
        <taxon>Embryophyta</taxon>
        <taxon>Tracheophyta</taxon>
        <taxon>Spermatophyta</taxon>
        <taxon>Magnoliopsida</taxon>
        <taxon>Proteales</taxon>
        <taxon>Nelumbonaceae</taxon>
        <taxon>Nelumbo</taxon>
    </lineage>
</organism>
<comment type="caution">
    <text evidence="1">The sequence shown here is derived from an EMBL/GenBank/DDBJ whole genome shotgun (WGS) entry which is preliminary data.</text>
</comment>
<protein>
    <recommendedName>
        <fullName evidence="3">Zinc ribbon domain-containing protein</fullName>
    </recommendedName>
</protein>
<dbReference type="EMBL" id="DUZY01000001">
    <property type="protein sequence ID" value="DAD19675.1"/>
    <property type="molecule type" value="Genomic_DNA"/>
</dbReference>
<dbReference type="Proteomes" id="UP000607653">
    <property type="component" value="Unassembled WGS sequence"/>
</dbReference>
<evidence type="ECO:0000313" key="2">
    <source>
        <dbReference type="Proteomes" id="UP000607653"/>
    </source>
</evidence>